<evidence type="ECO:0000256" key="4">
    <source>
        <dbReference type="PROSITE-ProRule" id="PRU00175"/>
    </source>
</evidence>
<dbReference type="RefSeq" id="XP_025360458.1">
    <property type="nucleotide sequence ID" value="XM_025506795.1"/>
</dbReference>
<dbReference type="OrthoDB" id="441210at2759"/>
<dbReference type="EMBL" id="KZ819674">
    <property type="protein sequence ID" value="PWN25846.1"/>
    <property type="molecule type" value="Genomic_DNA"/>
</dbReference>
<dbReference type="GO" id="GO:0008270">
    <property type="term" value="F:zinc ion binding"/>
    <property type="evidence" value="ECO:0007669"/>
    <property type="project" value="UniProtKB-KW"/>
</dbReference>
<dbReference type="Pfam" id="PF14634">
    <property type="entry name" value="zf-RING_5"/>
    <property type="match status" value="1"/>
</dbReference>
<dbReference type="InterPro" id="IPR001841">
    <property type="entry name" value="Znf_RING"/>
</dbReference>
<dbReference type="Proteomes" id="UP000245884">
    <property type="component" value="Unassembled WGS sequence"/>
</dbReference>
<dbReference type="InterPro" id="IPR013083">
    <property type="entry name" value="Znf_RING/FYVE/PHD"/>
</dbReference>
<evidence type="ECO:0000259" key="5">
    <source>
        <dbReference type="PROSITE" id="PS50089"/>
    </source>
</evidence>
<dbReference type="GO" id="GO:0000795">
    <property type="term" value="C:synaptonemal complex"/>
    <property type="evidence" value="ECO:0007669"/>
    <property type="project" value="InterPro"/>
</dbReference>
<evidence type="ECO:0000256" key="2">
    <source>
        <dbReference type="ARBA" id="ARBA00022771"/>
    </source>
</evidence>
<organism evidence="6 7">
    <name type="scientific">Jaminaea rosea</name>
    <dbReference type="NCBI Taxonomy" id="1569628"/>
    <lineage>
        <taxon>Eukaryota</taxon>
        <taxon>Fungi</taxon>
        <taxon>Dikarya</taxon>
        <taxon>Basidiomycota</taxon>
        <taxon>Ustilaginomycotina</taxon>
        <taxon>Exobasidiomycetes</taxon>
        <taxon>Microstromatales</taxon>
        <taxon>Microstromatales incertae sedis</taxon>
        <taxon>Jaminaea</taxon>
    </lineage>
</organism>
<keyword evidence="2 4" id="KW-0863">Zinc-finger</keyword>
<sequence length="133" mass="14369">MDESLHCNWLKCRKSLLVEGKAVATTCSHIFCVSCAETLFNGNKQCPACKTVLDQPDDVVLSSLNPSADYRTSVLAGLAPDVVVDIAARSLAFWQYQTSQEVSERTTEGQIACMLPGAHPAPTSRSCRPPSKP</sequence>
<dbReference type="GO" id="GO:0007131">
    <property type="term" value="P:reciprocal meiotic recombination"/>
    <property type="evidence" value="ECO:0007669"/>
    <property type="project" value="InterPro"/>
</dbReference>
<evidence type="ECO:0000256" key="1">
    <source>
        <dbReference type="ARBA" id="ARBA00022723"/>
    </source>
</evidence>
<dbReference type="GeneID" id="37028618"/>
<gene>
    <name evidence="6" type="ORF">BDZ90DRAFT_233858</name>
</gene>
<keyword evidence="3" id="KW-0862">Zinc</keyword>
<dbReference type="InterPro" id="IPR017907">
    <property type="entry name" value="Znf_RING_CS"/>
</dbReference>
<dbReference type="PROSITE" id="PS00518">
    <property type="entry name" value="ZF_RING_1"/>
    <property type="match status" value="1"/>
</dbReference>
<keyword evidence="7" id="KW-1185">Reference proteome</keyword>
<dbReference type="PANTHER" id="PTHR14305:SF0">
    <property type="entry name" value="E3 UBIQUITIN-PROTEIN LIGASE CCNB1IP1"/>
    <property type="match status" value="1"/>
</dbReference>
<reference evidence="6 7" key="1">
    <citation type="journal article" date="2018" name="Mol. Biol. Evol.">
        <title>Broad Genomic Sampling Reveals a Smut Pathogenic Ancestry of the Fungal Clade Ustilaginomycotina.</title>
        <authorList>
            <person name="Kijpornyongpan T."/>
            <person name="Mondo S.J."/>
            <person name="Barry K."/>
            <person name="Sandor L."/>
            <person name="Lee J."/>
            <person name="Lipzen A."/>
            <person name="Pangilinan J."/>
            <person name="LaButti K."/>
            <person name="Hainaut M."/>
            <person name="Henrissat B."/>
            <person name="Grigoriev I.V."/>
            <person name="Spatafora J.W."/>
            <person name="Aime M.C."/>
        </authorList>
    </citation>
    <scope>NUCLEOTIDE SEQUENCE [LARGE SCALE GENOMIC DNA]</scope>
    <source>
        <strain evidence="6 7">MCA 5214</strain>
    </source>
</reference>
<dbReference type="PANTHER" id="PTHR14305">
    <property type="entry name" value="E3 UBIQUITIN-PROTEIN LIGASE CCNB1IP1"/>
    <property type="match status" value="1"/>
</dbReference>
<evidence type="ECO:0000256" key="3">
    <source>
        <dbReference type="ARBA" id="ARBA00022833"/>
    </source>
</evidence>
<protein>
    <recommendedName>
        <fullName evidence="5">RING-type domain-containing protein</fullName>
    </recommendedName>
</protein>
<name>A0A316UKP8_9BASI</name>
<accession>A0A316UKP8</accession>
<dbReference type="Gene3D" id="3.30.40.10">
    <property type="entry name" value="Zinc/RING finger domain, C3HC4 (zinc finger)"/>
    <property type="match status" value="1"/>
</dbReference>
<dbReference type="PROSITE" id="PS50089">
    <property type="entry name" value="ZF_RING_2"/>
    <property type="match status" value="1"/>
</dbReference>
<keyword evidence="1" id="KW-0479">Metal-binding</keyword>
<dbReference type="STRING" id="1569628.A0A316UKP8"/>
<evidence type="ECO:0000313" key="6">
    <source>
        <dbReference type="EMBL" id="PWN25846.1"/>
    </source>
</evidence>
<feature type="domain" description="RING-type" evidence="5">
    <location>
        <begin position="12"/>
        <end position="50"/>
    </location>
</feature>
<dbReference type="GO" id="GO:0061630">
    <property type="term" value="F:ubiquitin protein ligase activity"/>
    <property type="evidence" value="ECO:0007669"/>
    <property type="project" value="InterPro"/>
</dbReference>
<evidence type="ECO:0000313" key="7">
    <source>
        <dbReference type="Proteomes" id="UP000245884"/>
    </source>
</evidence>
<proteinExistence type="predicted"/>
<dbReference type="SUPFAM" id="SSF57850">
    <property type="entry name" value="RING/U-box"/>
    <property type="match status" value="1"/>
</dbReference>
<dbReference type="AlphaFoldDB" id="A0A316UKP8"/>
<dbReference type="InterPro" id="IPR042448">
    <property type="entry name" value="CCNB1IP1"/>
</dbReference>